<evidence type="ECO:0000313" key="2">
    <source>
        <dbReference type="EMBL" id="RZM82700.1"/>
    </source>
</evidence>
<comment type="caution">
    <text evidence="2">The sequence shown here is derived from an EMBL/GenBank/DDBJ whole genome shotgun (WGS) entry which is preliminary data.</text>
</comment>
<evidence type="ECO:0000259" key="1">
    <source>
        <dbReference type="Pfam" id="PF08241"/>
    </source>
</evidence>
<keyword evidence="3" id="KW-1185">Reference proteome</keyword>
<accession>A0A4V2E3J9</accession>
<dbReference type="Gene3D" id="3.40.50.150">
    <property type="entry name" value="Vaccinia Virus protein VP39"/>
    <property type="match status" value="1"/>
</dbReference>
<dbReference type="GO" id="GO:0032259">
    <property type="term" value="P:methylation"/>
    <property type="evidence" value="ECO:0007669"/>
    <property type="project" value="UniProtKB-KW"/>
</dbReference>
<dbReference type="AlphaFoldDB" id="A0A4V2E3J9"/>
<reference evidence="2 3" key="1">
    <citation type="submission" date="2018-11" db="EMBL/GenBank/DDBJ databases">
        <title>Whole genome sequencing of an environmental sample.</title>
        <authorList>
            <person name="Sarangi A.N."/>
            <person name="Singh D."/>
            <person name="Tripathy S."/>
        </authorList>
    </citation>
    <scope>NUCLEOTIDE SEQUENCE [LARGE SCALE GENOMIC DNA]</scope>
    <source>
        <strain evidence="2 3">Lakshadweep</strain>
    </source>
</reference>
<keyword evidence="2" id="KW-0808">Transferase</keyword>
<dbReference type="EMBL" id="QVFV01000001">
    <property type="protein sequence ID" value="RZM82700.1"/>
    <property type="molecule type" value="Genomic_DNA"/>
</dbReference>
<proteinExistence type="predicted"/>
<dbReference type="Pfam" id="PF08241">
    <property type="entry name" value="Methyltransf_11"/>
    <property type="match status" value="1"/>
</dbReference>
<sequence>MVTTGLSERLDAVAKRYNREFRGESVEVPEAVEALPIFKDWVAGKLSARLASPFWEMVKPKKLQNCLDLGAGGSFLFYPCWREWDARFYGQDISGAICDLVNARGSQLNSKLFKGMRQAAAHQLDVYEPNQFDVAIATGVSCYYEWDYWDNVLSAVKKVLKPGCPFIFDVIDPEQPLAEDWAILEMYLGAEVELMPVADWKRQLKAVGVTIKKEQPGELFHLFKVVLS</sequence>
<dbReference type="CDD" id="cd02440">
    <property type="entry name" value="AdoMet_MTases"/>
    <property type="match status" value="1"/>
</dbReference>
<dbReference type="GO" id="GO:0008757">
    <property type="term" value="F:S-adenosylmethionine-dependent methyltransferase activity"/>
    <property type="evidence" value="ECO:0007669"/>
    <property type="project" value="InterPro"/>
</dbReference>
<name>A0A4V2E3J9_9CYAN</name>
<evidence type="ECO:0000313" key="3">
    <source>
        <dbReference type="Proteomes" id="UP000292459"/>
    </source>
</evidence>
<keyword evidence="2" id="KW-0489">Methyltransferase</keyword>
<dbReference type="InterPro" id="IPR013216">
    <property type="entry name" value="Methyltransf_11"/>
</dbReference>
<organism evidence="2 3">
    <name type="scientific">Leptolyngbya iicbica LK</name>
    <dbReference type="NCBI Taxonomy" id="2294035"/>
    <lineage>
        <taxon>Bacteria</taxon>
        <taxon>Bacillati</taxon>
        <taxon>Cyanobacteriota</taxon>
        <taxon>Cyanophyceae</taxon>
        <taxon>Leptolyngbyales</taxon>
        <taxon>Leptolyngbyaceae</taxon>
        <taxon>Leptolyngbya group</taxon>
        <taxon>Leptolyngbya</taxon>
        <taxon>Leptolyngbya iicbica</taxon>
    </lineage>
</organism>
<gene>
    <name evidence="2" type="ORF">DYY88_05615</name>
</gene>
<dbReference type="SUPFAM" id="SSF53335">
    <property type="entry name" value="S-adenosyl-L-methionine-dependent methyltransferases"/>
    <property type="match status" value="1"/>
</dbReference>
<protein>
    <submittedName>
        <fullName evidence="2">Class I SAM-dependent methyltransferase</fullName>
    </submittedName>
</protein>
<feature type="domain" description="Methyltransferase type 11" evidence="1">
    <location>
        <begin position="67"/>
        <end position="167"/>
    </location>
</feature>
<dbReference type="Proteomes" id="UP000292459">
    <property type="component" value="Unassembled WGS sequence"/>
</dbReference>
<dbReference type="OrthoDB" id="527763at2"/>
<dbReference type="InterPro" id="IPR029063">
    <property type="entry name" value="SAM-dependent_MTases_sf"/>
</dbReference>
<dbReference type="RefSeq" id="WP_052288281.1">
    <property type="nucleotide sequence ID" value="NZ_QVFV01000001.1"/>
</dbReference>